<proteinExistence type="inferred from homology"/>
<evidence type="ECO:0000256" key="2">
    <source>
        <dbReference type="ARBA" id="ARBA00018329"/>
    </source>
</evidence>
<evidence type="ECO:0000256" key="8">
    <source>
        <dbReference type="RuleBase" id="RU003939"/>
    </source>
</evidence>
<keyword evidence="7" id="KW-0233">DNA recombination</keyword>
<evidence type="ECO:0000256" key="7">
    <source>
        <dbReference type="ARBA" id="ARBA00023172"/>
    </source>
</evidence>
<dbReference type="EMBL" id="VOSK01000076">
    <property type="protein sequence ID" value="MPR27177.1"/>
    <property type="molecule type" value="Genomic_DNA"/>
</dbReference>
<dbReference type="GO" id="GO:0009893">
    <property type="term" value="P:positive regulation of metabolic process"/>
    <property type="evidence" value="ECO:0007669"/>
    <property type="project" value="UniProtKB-ARBA"/>
</dbReference>
<evidence type="ECO:0000313" key="10">
    <source>
        <dbReference type="EMBL" id="MPR27177.1"/>
    </source>
</evidence>
<dbReference type="GO" id="GO:0006310">
    <property type="term" value="P:DNA recombination"/>
    <property type="evidence" value="ECO:0007669"/>
    <property type="project" value="UniProtKB-KW"/>
</dbReference>
<evidence type="ECO:0000256" key="6">
    <source>
        <dbReference type="ARBA" id="ARBA00023163"/>
    </source>
</evidence>
<comment type="similarity">
    <text evidence="1 8">Belongs to the bacterial histone-like protein family.</text>
</comment>
<dbReference type="GO" id="GO:0030527">
    <property type="term" value="F:structural constituent of chromatin"/>
    <property type="evidence" value="ECO:0007669"/>
    <property type="project" value="InterPro"/>
</dbReference>
<gene>
    <name evidence="10" type="ORF">FS320_18665</name>
</gene>
<evidence type="ECO:0000256" key="1">
    <source>
        <dbReference type="ARBA" id="ARBA00010529"/>
    </source>
</evidence>
<evidence type="ECO:0000256" key="3">
    <source>
        <dbReference type="ARBA" id="ARBA00022845"/>
    </source>
</evidence>
<keyword evidence="6" id="KW-0804">Transcription</keyword>
<dbReference type="InterPro" id="IPR005684">
    <property type="entry name" value="IHF_alpha"/>
</dbReference>
<keyword evidence="11" id="KW-1185">Reference proteome</keyword>
<dbReference type="SMART" id="SM00411">
    <property type="entry name" value="BHL"/>
    <property type="match status" value="1"/>
</dbReference>
<dbReference type="InterPro" id="IPR000119">
    <property type="entry name" value="Hist_DNA-bd"/>
</dbReference>
<dbReference type="PANTHER" id="PTHR33175">
    <property type="entry name" value="DNA-BINDING PROTEIN HU"/>
    <property type="match status" value="1"/>
</dbReference>
<dbReference type="SUPFAM" id="SSF47729">
    <property type="entry name" value="IHF-like DNA-binding proteins"/>
    <property type="match status" value="1"/>
</dbReference>
<evidence type="ECO:0000256" key="4">
    <source>
        <dbReference type="ARBA" id="ARBA00023015"/>
    </source>
</evidence>
<name>A0A5N7MJQ2_9HYPH</name>
<dbReference type="InterPro" id="IPR020816">
    <property type="entry name" value="Histone-like_DNA-bd_CS"/>
</dbReference>
<dbReference type="GO" id="GO:0006417">
    <property type="term" value="P:regulation of translation"/>
    <property type="evidence" value="ECO:0007669"/>
    <property type="project" value="UniProtKB-KW"/>
</dbReference>
<dbReference type="GO" id="GO:0006355">
    <property type="term" value="P:regulation of DNA-templated transcription"/>
    <property type="evidence" value="ECO:0007669"/>
    <property type="project" value="InterPro"/>
</dbReference>
<evidence type="ECO:0000313" key="11">
    <source>
        <dbReference type="Proteomes" id="UP000403266"/>
    </source>
</evidence>
<dbReference type="PROSITE" id="PS00045">
    <property type="entry name" value="HISTONE_LIKE"/>
    <property type="match status" value="1"/>
</dbReference>
<dbReference type="Pfam" id="PF00216">
    <property type="entry name" value="Bac_DNA_binding"/>
    <property type="match status" value="1"/>
</dbReference>
<dbReference type="Gene3D" id="4.10.520.10">
    <property type="entry name" value="IHF-like DNA-binding proteins"/>
    <property type="match status" value="1"/>
</dbReference>
<dbReference type="PANTHER" id="PTHR33175:SF2">
    <property type="entry name" value="INTEGRATION HOST FACTOR SUBUNIT ALPHA"/>
    <property type="match status" value="1"/>
</dbReference>
<comment type="caution">
    <text evidence="10">The sequence shown here is derived from an EMBL/GenBank/DDBJ whole genome shotgun (WGS) entry which is preliminary data.</text>
</comment>
<dbReference type="PRINTS" id="PR01727">
    <property type="entry name" value="DNABINDINGHU"/>
</dbReference>
<dbReference type="CDD" id="cd13835">
    <property type="entry name" value="IHF_A"/>
    <property type="match status" value="1"/>
</dbReference>
<feature type="compositionally biased region" description="Basic and acidic residues" evidence="9">
    <location>
        <begin position="104"/>
        <end position="116"/>
    </location>
</feature>
<dbReference type="GO" id="GO:0003677">
    <property type="term" value="F:DNA binding"/>
    <property type="evidence" value="ECO:0007669"/>
    <property type="project" value="UniProtKB-KW"/>
</dbReference>
<feature type="region of interest" description="Disordered" evidence="9">
    <location>
        <begin position="95"/>
        <end position="116"/>
    </location>
</feature>
<protein>
    <recommendedName>
        <fullName evidence="2">Integration host factor subunit alpha</fullName>
    </recommendedName>
</protein>
<keyword evidence="5" id="KW-0238">DNA-binding</keyword>
<evidence type="ECO:0000256" key="9">
    <source>
        <dbReference type="SAM" id="MobiDB-lite"/>
    </source>
</evidence>
<sequence>MARKNVIRTDLIDAVCQKIDLSRTEAAEMVSQVVGEICDSLAAGESVKLSGFGTFHVRDKAERVGRNPKTGVEVPIDPRRAITFIPSDVLRAHLNQSSTPAFGDPKDSEFEERRTA</sequence>
<dbReference type="RefSeq" id="WP_152713319.1">
    <property type="nucleotide sequence ID" value="NZ_VOSJ01000076.1"/>
</dbReference>
<dbReference type="AlphaFoldDB" id="A0A5N7MJQ2"/>
<dbReference type="NCBIfam" id="NF001401">
    <property type="entry name" value="PRK00285.1"/>
    <property type="match status" value="1"/>
</dbReference>
<accession>A0A5N7MJQ2</accession>
<dbReference type="OrthoDB" id="9797747at2"/>
<dbReference type="GO" id="GO:0005829">
    <property type="term" value="C:cytosol"/>
    <property type="evidence" value="ECO:0007669"/>
    <property type="project" value="TreeGrafter"/>
</dbReference>
<keyword evidence="3" id="KW-0810">Translation regulation</keyword>
<dbReference type="InterPro" id="IPR010992">
    <property type="entry name" value="IHF-like_DNA-bd_dom_sf"/>
</dbReference>
<organism evidence="10 11">
    <name type="scientific">Microvirga tunisiensis</name>
    <dbReference type="NCBI Taxonomy" id="2108360"/>
    <lineage>
        <taxon>Bacteria</taxon>
        <taxon>Pseudomonadati</taxon>
        <taxon>Pseudomonadota</taxon>
        <taxon>Alphaproteobacteria</taxon>
        <taxon>Hyphomicrobiales</taxon>
        <taxon>Methylobacteriaceae</taxon>
        <taxon>Microvirga</taxon>
    </lineage>
</organism>
<keyword evidence="4" id="KW-0805">Transcription regulation</keyword>
<evidence type="ECO:0000256" key="5">
    <source>
        <dbReference type="ARBA" id="ARBA00023125"/>
    </source>
</evidence>
<reference evidence="10 11" key="1">
    <citation type="journal article" date="2019" name="Syst. Appl. Microbiol.">
        <title>Microvirga tunisiensis sp. nov., a root nodule symbiotic bacterium isolated from Lupinus micranthus and L. luteus grown in Northern Tunisia.</title>
        <authorList>
            <person name="Msaddak A."/>
            <person name="Rejili M."/>
            <person name="Duran D."/>
            <person name="Mars M."/>
            <person name="Palacios J.M."/>
            <person name="Ruiz-Argueso T."/>
            <person name="Rey L."/>
            <person name="Imperial J."/>
        </authorList>
    </citation>
    <scope>NUCLEOTIDE SEQUENCE [LARGE SCALE GENOMIC DNA]</scope>
    <source>
        <strain evidence="10 11">Lmie10</strain>
    </source>
</reference>
<dbReference type="Proteomes" id="UP000403266">
    <property type="component" value="Unassembled WGS sequence"/>
</dbReference>